<comment type="caution">
    <text evidence="2">The sequence shown here is derived from an EMBL/GenBank/DDBJ whole genome shotgun (WGS) entry which is preliminary data.</text>
</comment>
<keyword evidence="1" id="KW-0732">Signal</keyword>
<dbReference type="Proteomes" id="UP001363035">
    <property type="component" value="Unassembled WGS sequence"/>
</dbReference>
<name>A0ABU8I2Z1_9SPHI</name>
<dbReference type="Pfam" id="PF15890">
    <property type="entry name" value="Peptidase_Mx1"/>
    <property type="match status" value="1"/>
</dbReference>
<accession>A0ABU8I2Z1</accession>
<dbReference type="NCBIfam" id="TIGR04549">
    <property type="entry name" value="LP_HExxH_w_tonB"/>
    <property type="match status" value="1"/>
</dbReference>
<protein>
    <submittedName>
        <fullName evidence="2">Substrate import-associated zinc metallohydrolase lipoprotein</fullName>
    </submittedName>
</protein>
<organism evidence="2 3">
    <name type="scientific">Sphingobacterium tenebrionis</name>
    <dbReference type="NCBI Taxonomy" id="3111775"/>
    <lineage>
        <taxon>Bacteria</taxon>
        <taxon>Pseudomonadati</taxon>
        <taxon>Bacteroidota</taxon>
        <taxon>Sphingobacteriia</taxon>
        <taxon>Sphingobacteriales</taxon>
        <taxon>Sphingobacteriaceae</taxon>
        <taxon>Sphingobacterium</taxon>
    </lineage>
</organism>
<keyword evidence="2" id="KW-0449">Lipoprotein</keyword>
<dbReference type="Gene3D" id="3.40.390.70">
    <property type="match status" value="1"/>
</dbReference>
<gene>
    <name evidence="2" type="ORF">VJ786_04125</name>
</gene>
<sequence length="453" mass="50746">MKIVNKILIALSVVCVLGSCAKEEVKNVDFSQYNDDDPQTKTELDNWLKTTFLDEYNIDVVYRYNRYYHDVDRNVTPPRLDAVKPTMESVLNGYLLPYRKVGGVDFIKKMSPKEWILFGSNSYASDGSVYAGTASAGRRVNLYGINNYSAYGALLVIHHEFVHILNQLVNIPTDFESISKADYKATWSTTPADTARKYGFVTSYASGSYTEDYAETAAHLLVKGQAWYDRYANSSSDAGKSKLKQKEANVANYYTSNLKVNFRELQKEIQNYLKSTVYPNDLKFPQYLASTYKTVTINPGNAIYSKYGKPAEFQAAYDKMKAAVLAYSSTAKYNLDYVQVRFEADNKATIRCAFTAAAGGTQYLADYSFTYAYNTTSGDLTFTKVEQAGTTGNYANAALFSAGFANSLQPYFTGKTYTADWLKADVEGADYNSLAGFYEKNNTTNYWYGVLGL</sequence>
<dbReference type="InterPro" id="IPR030890">
    <property type="entry name" value="LP_HExxH_w_TonB"/>
</dbReference>
<feature type="signal peptide" evidence="1">
    <location>
        <begin position="1"/>
        <end position="21"/>
    </location>
</feature>
<proteinExistence type="predicted"/>
<evidence type="ECO:0000313" key="3">
    <source>
        <dbReference type="Proteomes" id="UP001363035"/>
    </source>
</evidence>
<dbReference type="EMBL" id="JAYLLN010000005">
    <property type="protein sequence ID" value="MEI5984085.1"/>
    <property type="molecule type" value="Genomic_DNA"/>
</dbReference>
<evidence type="ECO:0000256" key="1">
    <source>
        <dbReference type="SAM" id="SignalP"/>
    </source>
</evidence>
<keyword evidence="3" id="KW-1185">Reference proteome</keyword>
<dbReference type="PROSITE" id="PS51257">
    <property type="entry name" value="PROKAR_LIPOPROTEIN"/>
    <property type="match status" value="1"/>
</dbReference>
<feature type="chain" id="PRO_5047260303" evidence="1">
    <location>
        <begin position="22"/>
        <end position="453"/>
    </location>
</feature>
<dbReference type="RefSeq" id="WP_336557342.1">
    <property type="nucleotide sequence ID" value="NZ_JAYLLN010000005.1"/>
</dbReference>
<reference evidence="2 3" key="1">
    <citation type="submission" date="2024-01" db="EMBL/GenBank/DDBJ databases">
        <title>Sphingobacterium tenebrionis sp. nov., a novel endophyte isolated from tenebrio molitor intestines.</title>
        <authorList>
            <person name="Zhang C."/>
        </authorList>
    </citation>
    <scope>NUCLEOTIDE SEQUENCE [LARGE SCALE GENOMIC DNA]</scope>
    <source>
        <strain evidence="2 3">PU5-4</strain>
    </source>
</reference>
<evidence type="ECO:0000313" key="2">
    <source>
        <dbReference type="EMBL" id="MEI5984085.1"/>
    </source>
</evidence>